<evidence type="ECO:0000256" key="2">
    <source>
        <dbReference type="SAM" id="Phobius"/>
    </source>
</evidence>
<keyword evidence="2" id="KW-1133">Transmembrane helix</keyword>
<dbReference type="InterPro" id="IPR046342">
    <property type="entry name" value="CBS_dom_sf"/>
</dbReference>
<proteinExistence type="predicted"/>
<dbReference type="PANTHER" id="PTHR33741:SF5">
    <property type="entry name" value="TRANSMEMBRANE PROTEIN DDB_G0269096-RELATED"/>
    <property type="match status" value="1"/>
</dbReference>
<feature type="transmembrane region" description="Helical" evidence="2">
    <location>
        <begin position="105"/>
        <end position="123"/>
    </location>
</feature>
<dbReference type="SUPFAM" id="SSF54631">
    <property type="entry name" value="CBS-domain pair"/>
    <property type="match status" value="1"/>
</dbReference>
<gene>
    <name evidence="4" type="ORF">EDC56_2254</name>
</gene>
<dbReference type="InterPro" id="IPR058581">
    <property type="entry name" value="TM_HPP"/>
</dbReference>
<dbReference type="PROSITE" id="PS51371">
    <property type="entry name" value="CBS"/>
    <property type="match status" value="1"/>
</dbReference>
<dbReference type="InterPro" id="IPR007065">
    <property type="entry name" value="HPP"/>
</dbReference>
<evidence type="ECO:0000256" key="1">
    <source>
        <dbReference type="PROSITE-ProRule" id="PRU00703"/>
    </source>
</evidence>
<feature type="transmembrane region" description="Helical" evidence="2">
    <location>
        <begin position="80"/>
        <end position="99"/>
    </location>
</feature>
<dbReference type="Proteomes" id="UP000275394">
    <property type="component" value="Unassembled WGS sequence"/>
</dbReference>
<dbReference type="PANTHER" id="PTHR33741">
    <property type="entry name" value="TRANSMEMBRANE PROTEIN DDB_G0269096-RELATED"/>
    <property type="match status" value="1"/>
</dbReference>
<organism evidence="4 5">
    <name type="scientific">Sinobacterium caligoides</name>
    <dbReference type="NCBI Taxonomy" id="933926"/>
    <lineage>
        <taxon>Bacteria</taxon>
        <taxon>Pseudomonadati</taxon>
        <taxon>Pseudomonadota</taxon>
        <taxon>Gammaproteobacteria</taxon>
        <taxon>Cellvibrionales</taxon>
        <taxon>Spongiibacteraceae</taxon>
        <taxon>Sinobacterium</taxon>
    </lineage>
</organism>
<dbReference type="AlphaFoldDB" id="A0A3N2DPS9"/>
<dbReference type="Pfam" id="PF04982">
    <property type="entry name" value="TM_HPP"/>
    <property type="match status" value="1"/>
</dbReference>
<evidence type="ECO:0000313" key="4">
    <source>
        <dbReference type="EMBL" id="ROS01806.1"/>
    </source>
</evidence>
<evidence type="ECO:0000313" key="5">
    <source>
        <dbReference type="Proteomes" id="UP000275394"/>
    </source>
</evidence>
<keyword evidence="5" id="KW-1185">Reference proteome</keyword>
<evidence type="ECO:0000259" key="3">
    <source>
        <dbReference type="PROSITE" id="PS51371"/>
    </source>
</evidence>
<accession>A0A3N2DPS9</accession>
<protein>
    <submittedName>
        <fullName evidence="4">CBS domain-containing membrane protein</fullName>
    </submittedName>
</protein>
<dbReference type="OrthoDB" id="9811720at2"/>
<dbReference type="EMBL" id="RKHR01000004">
    <property type="protein sequence ID" value="ROS01806.1"/>
    <property type="molecule type" value="Genomic_DNA"/>
</dbReference>
<dbReference type="InterPro" id="IPR000644">
    <property type="entry name" value="CBS_dom"/>
</dbReference>
<reference evidence="4 5" key="1">
    <citation type="submission" date="2018-11" db="EMBL/GenBank/DDBJ databases">
        <title>Genomic Encyclopedia of Type Strains, Phase IV (KMG-IV): sequencing the most valuable type-strain genomes for metagenomic binning, comparative biology and taxonomic classification.</title>
        <authorList>
            <person name="Goeker M."/>
        </authorList>
    </citation>
    <scope>NUCLEOTIDE SEQUENCE [LARGE SCALE GENOMIC DNA]</scope>
    <source>
        <strain evidence="4 5">DSM 100316</strain>
    </source>
</reference>
<comment type="caution">
    <text evidence="4">The sequence shown here is derived from an EMBL/GenBank/DDBJ whole genome shotgun (WGS) entry which is preliminary data.</text>
</comment>
<dbReference type="RefSeq" id="WP_123712565.1">
    <property type="nucleotide sequence ID" value="NZ_RKHR01000004.1"/>
</dbReference>
<keyword evidence="2" id="KW-0812">Transmembrane</keyword>
<feature type="domain" description="CBS" evidence="3">
    <location>
        <begin position="252"/>
        <end position="309"/>
    </location>
</feature>
<keyword evidence="1" id="KW-0129">CBS domain</keyword>
<feature type="transmembrane region" description="Helical" evidence="2">
    <location>
        <begin position="21"/>
        <end position="44"/>
    </location>
</feature>
<name>A0A3N2DPS9_9GAMM</name>
<keyword evidence="2" id="KW-0472">Membrane</keyword>
<dbReference type="Gene3D" id="3.10.580.10">
    <property type="entry name" value="CBS-domain"/>
    <property type="match status" value="1"/>
</dbReference>
<feature type="transmembrane region" description="Helical" evidence="2">
    <location>
        <begin position="50"/>
        <end position="71"/>
    </location>
</feature>
<sequence>MKIIQRKLSMLLAVPAGRGSQYFIVTTLTAFCCLLCVSLVALSINDVSVGGVSAPMVLPSMGAAAVLMFAAPNSPMAKPWAFIVGNISSAIVGVTVYQLLGDSVVAGPLAVGLAIASMHVLRCQHPPGGATALIAVLGGEQIYALGYGYVVMPVAINIAAFMFVVVVHRHLLFVLAEGKKRAELLGSVLSDGARYEEVKVSELYQIEDIKQALRLQSIYIDASPAQLSLIFQASLQQARGRKLGERCCGENMIGEDATIEYGASLLQAWEIMCEKNYDYLVVVNRARQVEGKITAAAIIAMIELYGGSETDGEPISLGRVSPQRLELRLRKVIAPSGKLHSARPEVVGQLMEAISRCNRHQLLSTLESVDQAVAVVDADDRFIGCVNNTLSWL</sequence>